<accession>A0A6A4CIY4</accession>
<proteinExistence type="predicted"/>
<sequence length="121" mass="13873">MLAKLDLVEDLLVLVVTSPLLVGMLPECLEVMSPVLVVMPLVSLEVKLPVLEVTLLELTFLVEWLVPYLELERVGFLSLDLHLELTCGLLLEWVHLVLELRQAVSLTLRVNETKIHNRRWR</sequence>
<reference evidence="1 2" key="1">
    <citation type="submission" date="2018-08" db="EMBL/GenBank/DDBJ databases">
        <title>Genomic investigation of the strawberry pathogen Phytophthora fragariae indicates pathogenicity is determined by transcriptional variation in three key races.</title>
        <authorList>
            <person name="Adams T.M."/>
            <person name="Armitage A.D."/>
            <person name="Sobczyk M.K."/>
            <person name="Bates H.J."/>
            <person name="Dunwell J.M."/>
            <person name="Nellist C.F."/>
            <person name="Harrison R.J."/>
        </authorList>
    </citation>
    <scope>NUCLEOTIDE SEQUENCE [LARGE SCALE GENOMIC DNA]</scope>
    <source>
        <strain evidence="1 2">SCRP333</strain>
    </source>
</reference>
<gene>
    <name evidence="1" type="ORF">PR003_g25427</name>
</gene>
<keyword evidence="2" id="KW-1185">Reference proteome</keyword>
<organism evidence="1 2">
    <name type="scientific">Phytophthora rubi</name>
    <dbReference type="NCBI Taxonomy" id="129364"/>
    <lineage>
        <taxon>Eukaryota</taxon>
        <taxon>Sar</taxon>
        <taxon>Stramenopiles</taxon>
        <taxon>Oomycota</taxon>
        <taxon>Peronosporomycetes</taxon>
        <taxon>Peronosporales</taxon>
        <taxon>Peronosporaceae</taxon>
        <taxon>Phytophthora</taxon>
    </lineage>
</organism>
<dbReference type="EMBL" id="QXFT01003052">
    <property type="protein sequence ID" value="KAE9289907.1"/>
    <property type="molecule type" value="Genomic_DNA"/>
</dbReference>
<evidence type="ECO:0000313" key="1">
    <source>
        <dbReference type="EMBL" id="KAE9289907.1"/>
    </source>
</evidence>
<dbReference type="AlphaFoldDB" id="A0A6A4CIY4"/>
<comment type="caution">
    <text evidence="1">The sequence shown here is derived from an EMBL/GenBank/DDBJ whole genome shotgun (WGS) entry which is preliminary data.</text>
</comment>
<name>A0A6A4CIY4_9STRA</name>
<protein>
    <submittedName>
        <fullName evidence="1">Uncharacterized protein</fullName>
    </submittedName>
</protein>
<dbReference type="Proteomes" id="UP000434957">
    <property type="component" value="Unassembled WGS sequence"/>
</dbReference>
<evidence type="ECO:0000313" key="2">
    <source>
        <dbReference type="Proteomes" id="UP000434957"/>
    </source>
</evidence>